<reference evidence="2 3" key="1">
    <citation type="journal article" date="2019" name="Int. J. Syst. Evol. Microbiol.">
        <title>The Global Catalogue of Microorganisms (GCM) 10K type strain sequencing project: providing services to taxonomists for standard genome sequencing and annotation.</title>
        <authorList>
            <consortium name="The Broad Institute Genomics Platform"/>
            <consortium name="The Broad Institute Genome Sequencing Center for Infectious Disease"/>
            <person name="Wu L."/>
            <person name="Ma J."/>
        </authorList>
    </citation>
    <scope>NUCLEOTIDE SEQUENCE [LARGE SCALE GENOMIC DNA]</scope>
    <source>
        <strain evidence="2 3">JCM 6924</strain>
    </source>
</reference>
<dbReference type="EMBL" id="BAAATM010000026">
    <property type="protein sequence ID" value="GAA2557459.1"/>
    <property type="molecule type" value="Genomic_DNA"/>
</dbReference>
<evidence type="ECO:0000256" key="1">
    <source>
        <dbReference type="SAM" id="MobiDB-lite"/>
    </source>
</evidence>
<evidence type="ECO:0000313" key="3">
    <source>
        <dbReference type="Proteomes" id="UP001501095"/>
    </source>
</evidence>
<feature type="region of interest" description="Disordered" evidence="1">
    <location>
        <begin position="31"/>
        <end position="60"/>
    </location>
</feature>
<sequence length="60" mass="6444">MTLSDETPTLVHVTTSFESTDLIATTINKAHNTIDTPSETLPTSARQQQFDADPVSSPLA</sequence>
<name>A0ABN3P4T8_9ACTN</name>
<proteinExistence type="predicted"/>
<keyword evidence="3" id="KW-1185">Reference proteome</keyword>
<protein>
    <submittedName>
        <fullName evidence="2">Uncharacterized protein</fullName>
    </submittedName>
</protein>
<feature type="compositionally biased region" description="Polar residues" evidence="1">
    <location>
        <begin position="31"/>
        <end position="50"/>
    </location>
</feature>
<evidence type="ECO:0000313" key="2">
    <source>
        <dbReference type="EMBL" id="GAA2557459.1"/>
    </source>
</evidence>
<accession>A0ABN3P4T8</accession>
<gene>
    <name evidence="2" type="ORF">GCM10010423_68880</name>
</gene>
<dbReference type="Proteomes" id="UP001501095">
    <property type="component" value="Unassembled WGS sequence"/>
</dbReference>
<comment type="caution">
    <text evidence="2">The sequence shown here is derived from an EMBL/GenBank/DDBJ whole genome shotgun (WGS) entry which is preliminary data.</text>
</comment>
<organism evidence="2 3">
    <name type="scientific">Streptomyces levis</name>
    <dbReference type="NCBI Taxonomy" id="285566"/>
    <lineage>
        <taxon>Bacteria</taxon>
        <taxon>Bacillati</taxon>
        <taxon>Actinomycetota</taxon>
        <taxon>Actinomycetes</taxon>
        <taxon>Kitasatosporales</taxon>
        <taxon>Streptomycetaceae</taxon>
        <taxon>Streptomyces</taxon>
    </lineage>
</organism>